<dbReference type="EMBL" id="JACHIO010000013">
    <property type="protein sequence ID" value="MBB5064903.1"/>
    <property type="molecule type" value="Genomic_DNA"/>
</dbReference>
<dbReference type="Proteomes" id="UP000584867">
    <property type="component" value="Unassembled WGS sequence"/>
</dbReference>
<accession>A0A7W7ZSD1</accession>
<comment type="caution">
    <text evidence="1">The sequence shown here is derived from an EMBL/GenBank/DDBJ whole genome shotgun (WGS) entry which is preliminary data.</text>
</comment>
<sequence length="96" mass="10927">MKRNGDYRRRFSDGVLGRTNEAAMAGIFYSQDADENYVLVGVSPHHSRLMLGHRFRSFHAPGGSSLFCFGYAALRVTVSRQILFEKYIEKISRDPP</sequence>
<protein>
    <submittedName>
        <fullName evidence="1">Uncharacterized protein</fullName>
    </submittedName>
</protein>
<reference evidence="1 2" key="1">
    <citation type="submission" date="2020-08" db="EMBL/GenBank/DDBJ databases">
        <title>Genomic Encyclopedia of Type Strains, Phase IV (KMG-V): Genome sequencing to study the core and pangenomes of soil and plant-associated prokaryotes.</title>
        <authorList>
            <person name="Whitman W."/>
        </authorList>
    </citation>
    <scope>NUCLEOTIDE SEQUENCE [LARGE SCALE GENOMIC DNA]</scope>
    <source>
        <strain evidence="1 2">X5P3</strain>
    </source>
</reference>
<name>A0A7W7ZSD1_9BACT</name>
<dbReference type="AlphaFoldDB" id="A0A7W7ZSD1"/>
<proteinExistence type="predicted"/>
<gene>
    <name evidence="1" type="ORF">HDF15_003265</name>
</gene>
<dbReference type="RefSeq" id="WP_184257179.1">
    <property type="nucleotide sequence ID" value="NZ_JACHIO010000013.1"/>
</dbReference>
<evidence type="ECO:0000313" key="2">
    <source>
        <dbReference type="Proteomes" id="UP000584867"/>
    </source>
</evidence>
<organism evidence="1 2">
    <name type="scientific">Granulicella mallensis</name>
    <dbReference type="NCBI Taxonomy" id="940614"/>
    <lineage>
        <taxon>Bacteria</taxon>
        <taxon>Pseudomonadati</taxon>
        <taxon>Acidobacteriota</taxon>
        <taxon>Terriglobia</taxon>
        <taxon>Terriglobales</taxon>
        <taxon>Acidobacteriaceae</taxon>
        <taxon>Granulicella</taxon>
    </lineage>
</organism>
<evidence type="ECO:0000313" key="1">
    <source>
        <dbReference type="EMBL" id="MBB5064903.1"/>
    </source>
</evidence>